<reference evidence="2" key="1">
    <citation type="submission" date="2021-12" db="EMBL/GenBank/DDBJ databases">
        <authorList>
            <person name="King R."/>
        </authorList>
    </citation>
    <scope>NUCLEOTIDE SEQUENCE</scope>
</reference>
<protein>
    <submittedName>
        <fullName evidence="2">Uncharacterized protein</fullName>
    </submittedName>
</protein>
<gene>
    <name evidence="2" type="ORF">MELIAE_LOCUS11829</name>
</gene>
<name>A0A9P0BGR4_BRAAE</name>
<dbReference type="OrthoDB" id="6782413at2759"/>
<evidence type="ECO:0000256" key="1">
    <source>
        <dbReference type="SAM" id="MobiDB-lite"/>
    </source>
</evidence>
<sequence>MSLTVNISATNNRTAKKRTVLETGRNFQENFMKKFQKKNLIGAAFICDRSRSVSDSGTRGEQISASRRYTGRFCNRYLETDGYSRRAGQGRRRVTTPHDDWAINRRVRQDPFVPANVIARDFPNRRQQQLQRQRPLNICPQTVQKTPSFLKTKTFETPSQIPTLNPSQKTDHSRNLPNISNRDLRKKIASHYKRRNSVDSLNVSERLNEAVDKNCMEEAVNDVLQNNIKLREAARLHNICKSTLAQEERHLQEYLEFSARLNYGLNKQDIRILAYQYADANGKKVPEKWKEEKKQAESG</sequence>
<dbReference type="Proteomes" id="UP001154078">
    <property type="component" value="Chromosome 8"/>
</dbReference>
<evidence type="ECO:0000313" key="3">
    <source>
        <dbReference type="Proteomes" id="UP001154078"/>
    </source>
</evidence>
<evidence type="ECO:0000313" key="2">
    <source>
        <dbReference type="EMBL" id="CAH0562809.1"/>
    </source>
</evidence>
<organism evidence="2 3">
    <name type="scientific">Brassicogethes aeneus</name>
    <name type="common">Rape pollen beetle</name>
    <name type="synonym">Meligethes aeneus</name>
    <dbReference type="NCBI Taxonomy" id="1431903"/>
    <lineage>
        <taxon>Eukaryota</taxon>
        <taxon>Metazoa</taxon>
        <taxon>Ecdysozoa</taxon>
        <taxon>Arthropoda</taxon>
        <taxon>Hexapoda</taxon>
        <taxon>Insecta</taxon>
        <taxon>Pterygota</taxon>
        <taxon>Neoptera</taxon>
        <taxon>Endopterygota</taxon>
        <taxon>Coleoptera</taxon>
        <taxon>Polyphaga</taxon>
        <taxon>Cucujiformia</taxon>
        <taxon>Nitidulidae</taxon>
        <taxon>Meligethinae</taxon>
        <taxon>Brassicogethes</taxon>
    </lineage>
</organism>
<dbReference type="AlphaFoldDB" id="A0A9P0BGR4"/>
<dbReference type="EMBL" id="OV121139">
    <property type="protein sequence ID" value="CAH0562809.1"/>
    <property type="molecule type" value="Genomic_DNA"/>
</dbReference>
<keyword evidence="3" id="KW-1185">Reference proteome</keyword>
<feature type="region of interest" description="Disordered" evidence="1">
    <location>
        <begin position="158"/>
        <end position="178"/>
    </location>
</feature>
<feature type="compositionally biased region" description="Polar residues" evidence="1">
    <location>
        <begin position="158"/>
        <end position="168"/>
    </location>
</feature>
<proteinExistence type="predicted"/>
<accession>A0A9P0BGR4</accession>